<gene>
    <name evidence="1" type="ORF">Lwal_1491</name>
</gene>
<dbReference type="OrthoDB" id="5638270at2"/>
<dbReference type="AlphaFoldDB" id="A0A0W1ADL2"/>
<evidence type="ECO:0000313" key="1">
    <source>
        <dbReference type="EMBL" id="KTD79419.1"/>
    </source>
</evidence>
<dbReference type="EMBL" id="LNZB01000036">
    <property type="protein sequence ID" value="KTD79419.1"/>
    <property type="molecule type" value="Genomic_DNA"/>
</dbReference>
<accession>A0A0W1ADL2</accession>
<evidence type="ECO:0000313" key="2">
    <source>
        <dbReference type="Proteomes" id="UP000054729"/>
    </source>
</evidence>
<sequence length="275" mass="31971">MTILSLHVIHLYEYQKPESDKCPVEKLKSELNPLVLSTCMRHIYIFSSEQLTGKEQKLEELLKAISTPQPYRKIPHCEHLQGNAAYQFLLYWLIGGKNPKKQFSDERVLGEFRKTCESYKTTKSENKRAAWEANKYPMLALEADGKHLLQLTNRLSQCMINEKIALLEDACKNCTWARSVLIMNITAPLDYEMFTCYEEMLRGFLTLLQAKKSNIHKELAKLSENESEFGFFFSENPKKLCLEQKLSDIVRYILFITDELQHHEKPIQSNTIGVV</sequence>
<dbReference type="RefSeq" id="WP_058480183.1">
    <property type="nucleotide sequence ID" value="NZ_CAAAIQ010000023.1"/>
</dbReference>
<dbReference type="PATRIC" id="fig|66969.6.peg.1629"/>
<dbReference type="STRING" id="66969.Lwal_1491"/>
<reference evidence="1 2" key="1">
    <citation type="submission" date="2015-11" db="EMBL/GenBank/DDBJ databases">
        <title>Genomic analysis of 38 Legionella species identifies large and diverse effector repertoires.</title>
        <authorList>
            <person name="Burstein D."/>
            <person name="Amaro F."/>
            <person name="Zusman T."/>
            <person name="Lifshitz Z."/>
            <person name="Cohen O."/>
            <person name="Gilbert J.A."/>
            <person name="Pupko T."/>
            <person name="Shuman H.A."/>
            <person name="Segal G."/>
        </authorList>
    </citation>
    <scope>NUCLEOTIDE SEQUENCE [LARGE SCALE GENOMIC DNA]</scope>
    <source>
        <strain evidence="1 2">ATCC 51914</strain>
    </source>
</reference>
<proteinExistence type="predicted"/>
<dbReference type="Proteomes" id="UP000054729">
    <property type="component" value="Unassembled WGS sequence"/>
</dbReference>
<keyword evidence="2" id="KW-1185">Reference proteome</keyword>
<protein>
    <submittedName>
        <fullName evidence="1">Uncharacterized protein</fullName>
    </submittedName>
</protein>
<comment type="caution">
    <text evidence="1">The sequence shown here is derived from an EMBL/GenBank/DDBJ whole genome shotgun (WGS) entry which is preliminary data.</text>
</comment>
<organism evidence="1 2">
    <name type="scientific">Legionella waltersii</name>
    <dbReference type="NCBI Taxonomy" id="66969"/>
    <lineage>
        <taxon>Bacteria</taxon>
        <taxon>Pseudomonadati</taxon>
        <taxon>Pseudomonadota</taxon>
        <taxon>Gammaproteobacteria</taxon>
        <taxon>Legionellales</taxon>
        <taxon>Legionellaceae</taxon>
        <taxon>Legionella</taxon>
    </lineage>
</organism>
<name>A0A0W1ADL2_9GAMM</name>